<evidence type="ECO:0000313" key="6">
    <source>
        <dbReference type="EMBL" id="KIL37327.1"/>
    </source>
</evidence>
<name>A0ABR5A8U5_9BACL</name>
<dbReference type="InterPro" id="IPR008969">
    <property type="entry name" value="CarboxyPept-like_regulatory"/>
</dbReference>
<gene>
    <name evidence="6" type="ORF">SD71_01165</name>
</gene>
<evidence type="ECO:0000313" key="7">
    <source>
        <dbReference type="Proteomes" id="UP000054526"/>
    </source>
</evidence>
<dbReference type="InterPro" id="IPR013784">
    <property type="entry name" value="Carb-bd-like_fold"/>
</dbReference>
<reference evidence="6 7" key="1">
    <citation type="submission" date="2014-12" db="EMBL/GenBank/DDBJ databases">
        <title>Draft genome sequence of Cohnella kolymensis strain B-2846.</title>
        <authorList>
            <person name="Karlyshev A.V."/>
            <person name="Kudryashova E.B."/>
        </authorList>
    </citation>
    <scope>NUCLEOTIDE SEQUENCE [LARGE SCALE GENOMIC DNA]</scope>
    <source>
        <strain evidence="6 7">VKM B-2846</strain>
    </source>
</reference>
<evidence type="ECO:0000256" key="4">
    <source>
        <dbReference type="SAM" id="SignalP"/>
    </source>
</evidence>
<evidence type="ECO:0000256" key="2">
    <source>
        <dbReference type="ARBA" id="ARBA00022525"/>
    </source>
</evidence>
<dbReference type="EMBL" id="JXAL01000001">
    <property type="protein sequence ID" value="KIL37327.1"/>
    <property type="molecule type" value="Genomic_DNA"/>
</dbReference>
<comment type="caution">
    <text evidence="6">The sequence shown here is derived from an EMBL/GenBank/DDBJ whole genome shotgun (WGS) entry which is preliminary data.</text>
</comment>
<feature type="domain" description="Rhamnogalacturonan lyase" evidence="5">
    <location>
        <begin position="253"/>
        <end position="296"/>
    </location>
</feature>
<comment type="similarity">
    <text evidence="1">Belongs to the serine-aspartate repeat-containing protein (SDr) family.</text>
</comment>
<dbReference type="SUPFAM" id="SSF49464">
    <property type="entry name" value="Carboxypeptidase regulatory domain-like"/>
    <property type="match status" value="2"/>
</dbReference>
<feature type="signal peptide" evidence="4">
    <location>
        <begin position="1"/>
        <end position="27"/>
    </location>
</feature>
<evidence type="ECO:0000259" key="5">
    <source>
        <dbReference type="Pfam" id="PF14686"/>
    </source>
</evidence>
<keyword evidence="2" id="KW-0964">Secreted</keyword>
<organism evidence="6 7">
    <name type="scientific">Cohnella kolymensis</name>
    <dbReference type="NCBI Taxonomy" id="1590652"/>
    <lineage>
        <taxon>Bacteria</taxon>
        <taxon>Bacillati</taxon>
        <taxon>Bacillota</taxon>
        <taxon>Bacilli</taxon>
        <taxon>Bacillales</taxon>
        <taxon>Paenibacillaceae</taxon>
        <taxon>Cohnella</taxon>
    </lineage>
</organism>
<dbReference type="Pfam" id="PF13620">
    <property type="entry name" value="CarboxypepD_reg"/>
    <property type="match status" value="2"/>
</dbReference>
<keyword evidence="3 4" id="KW-0732">Signal</keyword>
<dbReference type="RefSeq" id="WP_041058563.1">
    <property type="nucleotide sequence ID" value="NZ_JXAL01000001.1"/>
</dbReference>
<evidence type="ECO:0000256" key="1">
    <source>
        <dbReference type="ARBA" id="ARBA00007257"/>
    </source>
</evidence>
<dbReference type="Pfam" id="PF14686">
    <property type="entry name" value="fn3_3"/>
    <property type="match status" value="1"/>
</dbReference>
<dbReference type="PANTHER" id="PTHR36108">
    <property type="entry name" value="COLOSSIN-B-RELATED"/>
    <property type="match status" value="1"/>
</dbReference>
<proteinExistence type="inferred from homology"/>
<dbReference type="SUPFAM" id="SSF49452">
    <property type="entry name" value="Starch-binding domain-like"/>
    <property type="match status" value="2"/>
</dbReference>
<accession>A0ABR5A8U5</accession>
<dbReference type="Proteomes" id="UP000054526">
    <property type="component" value="Unassembled WGS sequence"/>
</dbReference>
<sequence length="473" mass="51018">MNWTKRLMLTGGLLCVILLLTATFAAAEDPGKSIAQRVLKLEQFVTDIQGVFTGQQQDIDSIHTTNQQQTAEITEIKRLLAEQQELTASLQSKVNNDVAALQQQLAEQQGITGGLQAQISELQARISQLEKPNVPVEKHRVSGTMVDVNGKTFFSGFELISSNGTHYPRTTGNTETGAFTFEQIPNGTYDVHFYYNGYKVDSPKQITINGSDITDLQVKLSVPTFTVSGKATFADGTAMAHQGISLIDPHNIGGYWQGTNEQGEFTISGIAPGEYTLQIGQSNGAVAQTTIRVTDSDLTGVELKSDSNKPQLNVQGEVTLENELIANATVRLMDRGGYYGDMTNAQGAYNIAVREAGSYPLVVAEQGYKFGYKSNLTVTNGTPTIADIVMAEGGIIDGRIQRADGSGIPNVSAKVLDGSGNMINRIYTNNNGTYQLNAPAGSYTLLIEADGRQPIDETLNVTPGQTITRDFTL</sequence>
<dbReference type="InterPro" id="IPR029413">
    <property type="entry name" value="RG-lyase_II"/>
</dbReference>
<feature type="chain" id="PRO_5045202447" description="Rhamnogalacturonan lyase domain-containing protein" evidence="4">
    <location>
        <begin position="28"/>
        <end position="473"/>
    </location>
</feature>
<keyword evidence="7" id="KW-1185">Reference proteome</keyword>
<protein>
    <recommendedName>
        <fullName evidence="5">Rhamnogalacturonan lyase domain-containing protein</fullName>
    </recommendedName>
</protein>
<dbReference type="PANTHER" id="PTHR36108:SF13">
    <property type="entry name" value="COLOSSIN-B-RELATED"/>
    <property type="match status" value="1"/>
</dbReference>
<dbReference type="Gene3D" id="2.60.40.1120">
    <property type="entry name" value="Carboxypeptidase-like, regulatory domain"/>
    <property type="match status" value="4"/>
</dbReference>
<evidence type="ECO:0000256" key="3">
    <source>
        <dbReference type="ARBA" id="ARBA00022729"/>
    </source>
</evidence>